<sequence length="129" mass="13825">MEPIRQAFTFRITNPILSGLLYSFFWMFLGALALSLLLWGSGLAEDDLSFYTFLVHAVSAFFGGCVSGKRAGNKGWYYGCLTGLIYGITLLVIGFLALDSSLALGDMTLIATVFGAGSIGGMFGVNLKK</sequence>
<feature type="transmembrane region" description="Helical" evidence="1">
    <location>
        <begin position="20"/>
        <end position="42"/>
    </location>
</feature>
<keyword evidence="1" id="KW-1133">Transmembrane helix</keyword>
<evidence type="ECO:0000313" key="2">
    <source>
        <dbReference type="EMBL" id="KOR88236.1"/>
    </source>
</evidence>
<feature type="transmembrane region" description="Helical" evidence="1">
    <location>
        <begin position="109"/>
        <end position="127"/>
    </location>
</feature>
<name>A0A0M1P187_9BACL</name>
<accession>A0A0M1P187</accession>
<keyword evidence="1" id="KW-0472">Membrane</keyword>
<gene>
    <name evidence="2" type="ORF">AM231_03165</name>
</gene>
<reference evidence="3" key="1">
    <citation type="submission" date="2015-08" db="EMBL/GenBank/DDBJ databases">
        <title>Genome sequencing project for genomic taxonomy and phylogenomics of Bacillus-like bacteria.</title>
        <authorList>
            <person name="Liu B."/>
            <person name="Wang J."/>
            <person name="Zhu Y."/>
            <person name="Liu G."/>
            <person name="Chen Q."/>
            <person name="Chen Z."/>
            <person name="Lan J."/>
            <person name="Che J."/>
            <person name="Ge C."/>
            <person name="Shi H."/>
            <person name="Pan Z."/>
            <person name="Liu X."/>
        </authorList>
    </citation>
    <scope>NUCLEOTIDE SEQUENCE [LARGE SCALE GENOMIC DNA]</scope>
    <source>
        <strain evidence="3">FJAT-22460</strain>
    </source>
</reference>
<dbReference type="EMBL" id="LIUT01000001">
    <property type="protein sequence ID" value="KOR88236.1"/>
    <property type="molecule type" value="Genomic_DNA"/>
</dbReference>
<keyword evidence="3" id="KW-1185">Reference proteome</keyword>
<dbReference type="InterPro" id="IPR023804">
    <property type="entry name" value="DUF3792_TM"/>
</dbReference>
<evidence type="ECO:0000256" key="1">
    <source>
        <dbReference type="SAM" id="Phobius"/>
    </source>
</evidence>
<organism evidence="2 3">
    <name type="scientific">Paenibacillus solani</name>
    <dbReference type="NCBI Taxonomy" id="1705565"/>
    <lineage>
        <taxon>Bacteria</taxon>
        <taxon>Bacillati</taxon>
        <taxon>Bacillota</taxon>
        <taxon>Bacilli</taxon>
        <taxon>Bacillales</taxon>
        <taxon>Paenibacillaceae</taxon>
        <taxon>Paenibacillus</taxon>
    </lineage>
</organism>
<dbReference type="Pfam" id="PF12670">
    <property type="entry name" value="DUF3792"/>
    <property type="match status" value="1"/>
</dbReference>
<feature type="transmembrane region" description="Helical" evidence="1">
    <location>
        <begin position="48"/>
        <end position="68"/>
    </location>
</feature>
<dbReference type="AlphaFoldDB" id="A0A0M1P187"/>
<protein>
    <recommendedName>
        <fullName evidence="4">TIGR04086 family membrane protein</fullName>
    </recommendedName>
</protein>
<dbReference type="RefSeq" id="WP_054401307.1">
    <property type="nucleotide sequence ID" value="NZ_LIUT01000001.1"/>
</dbReference>
<keyword evidence="1" id="KW-0812">Transmembrane</keyword>
<dbReference type="OrthoDB" id="2381657at2"/>
<proteinExistence type="predicted"/>
<dbReference type="PATRIC" id="fig|1705565.3.peg.2501"/>
<comment type="caution">
    <text evidence="2">The sequence shown here is derived from an EMBL/GenBank/DDBJ whole genome shotgun (WGS) entry which is preliminary data.</text>
</comment>
<feature type="transmembrane region" description="Helical" evidence="1">
    <location>
        <begin position="75"/>
        <end position="97"/>
    </location>
</feature>
<dbReference type="Proteomes" id="UP000036932">
    <property type="component" value="Unassembled WGS sequence"/>
</dbReference>
<dbReference type="NCBIfam" id="TIGR04086">
    <property type="entry name" value="TIGR04086_membr"/>
    <property type="match status" value="1"/>
</dbReference>
<evidence type="ECO:0008006" key="4">
    <source>
        <dbReference type="Google" id="ProtNLM"/>
    </source>
</evidence>
<evidence type="ECO:0000313" key="3">
    <source>
        <dbReference type="Proteomes" id="UP000036932"/>
    </source>
</evidence>